<dbReference type="InterPro" id="IPR000873">
    <property type="entry name" value="AMP-dep_synth/lig_dom"/>
</dbReference>
<gene>
    <name evidence="3" type="ORF">SAMN05216218_11610</name>
</gene>
<name>A0A1G7RUT8_9EURY</name>
<dbReference type="InterPro" id="IPR045851">
    <property type="entry name" value="AMP-bd_C_sf"/>
</dbReference>
<sequence>MRLESLASDATRMSRADADEYETITTLLADRAASKGTSPLVHTAGGSYSYRELHERSNAIANALVERGTEPGDRICTFLRNSPEYLAVWFGIAKAGAVMISLHNDLRDDSLSYVLRDSSATTIFLDSSTRENYETVRSEPNEVTSEFLLGDHPPESSYQTYESLLDFDQRSSPDHSPRPSDPMSVIYTSGTTGKPKGVILPHYSYINTGREFVDNVLDLDQSDRAFTTLPLSHCNAQQTTVTGSILAGIDFVLYEEFDPDRFWDQIRRHDATVFSYLGTMITNLHNTDPQPDDADNPAVYGIGAGAPAGVIDEFEPRFDVQLLEGYGLTETATMAAVNPPEASRSGSIGKPLSYTEIEVVDEEDRPLPPGEDGEIVVRPTEPNSFMLGYHDKPDETVDAWQNLWFHTGDVGYKDEDNYFYFVDRKAYAIRRPGGNVSSHEVENVLSDHPDLQEAAVFGVPNEQGDEAVKAVVVPKPGTDPSPVDIVDHCDGRLAYFKVPRYITIRDELPKTATERVKKYELIAETDQDTWDRERGYELKR</sequence>
<dbReference type="PANTHER" id="PTHR43767:SF1">
    <property type="entry name" value="NONRIBOSOMAL PEPTIDE SYNTHASE PES1 (EUROFUNG)-RELATED"/>
    <property type="match status" value="1"/>
</dbReference>
<dbReference type="PROSITE" id="PS00455">
    <property type="entry name" value="AMP_BINDING"/>
    <property type="match status" value="1"/>
</dbReference>
<accession>A0A1G7RUT8</accession>
<dbReference type="AlphaFoldDB" id="A0A1G7RUT8"/>
<dbReference type="Proteomes" id="UP000199076">
    <property type="component" value="Unassembled WGS sequence"/>
</dbReference>
<evidence type="ECO:0000259" key="2">
    <source>
        <dbReference type="Pfam" id="PF13193"/>
    </source>
</evidence>
<dbReference type="InterPro" id="IPR020845">
    <property type="entry name" value="AMP-binding_CS"/>
</dbReference>
<dbReference type="STRING" id="660518.SAMN05216218_11610"/>
<feature type="domain" description="AMP-binding enzyme C-terminal" evidence="2">
    <location>
        <begin position="440"/>
        <end position="513"/>
    </location>
</feature>
<dbReference type="Gene3D" id="3.30.300.30">
    <property type="match status" value="1"/>
</dbReference>
<dbReference type="InterPro" id="IPR042099">
    <property type="entry name" value="ANL_N_sf"/>
</dbReference>
<feature type="domain" description="AMP-dependent synthetase/ligase" evidence="1">
    <location>
        <begin position="30"/>
        <end position="389"/>
    </location>
</feature>
<dbReference type="Pfam" id="PF00501">
    <property type="entry name" value="AMP-binding"/>
    <property type="match status" value="1"/>
</dbReference>
<dbReference type="GO" id="GO:0016878">
    <property type="term" value="F:acid-thiol ligase activity"/>
    <property type="evidence" value="ECO:0007669"/>
    <property type="project" value="UniProtKB-ARBA"/>
</dbReference>
<dbReference type="PANTHER" id="PTHR43767">
    <property type="entry name" value="LONG-CHAIN-FATTY-ACID--COA LIGASE"/>
    <property type="match status" value="1"/>
</dbReference>
<keyword evidence="3" id="KW-0436">Ligase</keyword>
<dbReference type="Pfam" id="PF13193">
    <property type="entry name" value="AMP-binding_C"/>
    <property type="match status" value="1"/>
</dbReference>
<evidence type="ECO:0000259" key="1">
    <source>
        <dbReference type="Pfam" id="PF00501"/>
    </source>
</evidence>
<evidence type="ECO:0000313" key="3">
    <source>
        <dbReference type="EMBL" id="SDG13630.1"/>
    </source>
</evidence>
<dbReference type="InterPro" id="IPR025110">
    <property type="entry name" value="AMP-bd_C"/>
</dbReference>
<keyword evidence="4" id="KW-1185">Reference proteome</keyword>
<evidence type="ECO:0000313" key="4">
    <source>
        <dbReference type="Proteomes" id="UP000199076"/>
    </source>
</evidence>
<dbReference type="Gene3D" id="3.40.50.12780">
    <property type="entry name" value="N-terminal domain of ligase-like"/>
    <property type="match status" value="1"/>
</dbReference>
<dbReference type="InterPro" id="IPR050237">
    <property type="entry name" value="ATP-dep_AMP-bd_enzyme"/>
</dbReference>
<reference evidence="4" key="1">
    <citation type="submission" date="2016-10" db="EMBL/GenBank/DDBJ databases">
        <authorList>
            <person name="Varghese N."/>
            <person name="Submissions S."/>
        </authorList>
    </citation>
    <scope>NUCLEOTIDE SEQUENCE [LARGE SCALE GENOMIC DNA]</scope>
    <source>
        <strain evidence="4">IBRC-M 10760</strain>
    </source>
</reference>
<proteinExistence type="predicted"/>
<dbReference type="EMBL" id="FNBK01000016">
    <property type="protein sequence ID" value="SDG13630.1"/>
    <property type="molecule type" value="Genomic_DNA"/>
</dbReference>
<protein>
    <submittedName>
        <fullName evidence="3">Long-chain acyl-CoA synthetase/crotonobetaine/carnitine-CoA ligase</fullName>
    </submittedName>
</protein>
<dbReference type="SUPFAM" id="SSF56801">
    <property type="entry name" value="Acetyl-CoA synthetase-like"/>
    <property type="match status" value="1"/>
</dbReference>
<organism evidence="3 4">
    <name type="scientific">Halorientalis regularis</name>
    <dbReference type="NCBI Taxonomy" id="660518"/>
    <lineage>
        <taxon>Archaea</taxon>
        <taxon>Methanobacteriati</taxon>
        <taxon>Methanobacteriota</taxon>
        <taxon>Stenosarchaea group</taxon>
        <taxon>Halobacteria</taxon>
        <taxon>Halobacteriales</taxon>
        <taxon>Haloarculaceae</taxon>
        <taxon>Halorientalis</taxon>
    </lineage>
</organism>